<comment type="function">
    <text evidence="1">VSG forms a coat on the surface of the parasite. The trypanosome evades the immune response of the host by expressing a series of antigenically distinct VSGs from an estimated 1000 VSG genes.</text>
</comment>
<evidence type="ECO:0000256" key="3">
    <source>
        <dbReference type="ARBA" id="ARBA00022475"/>
    </source>
</evidence>
<evidence type="ECO:0000256" key="1">
    <source>
        <dbReference type="ARBA" id="ARBA00002523"/>
    </source>
</evidence>
<accession>A0A1J0RCE7</accession>
<sequence>MKKQRLTQSGLLWGKYQLILTVLLLPESTPAFAAVANEGSSTAGFALLCRIINLAKPTPALPKLPPSVNDIEETMALVNLTLAAPAAAKELTTAADPAAALKSESGQIKLRCAATAAAKCSEAANRLKTNNASVEYRALLEAATDPTLFHAINTTQQDVVHKLSELKQQETTARAIGVPSKLNEALGAQPDGSSEIKLTGANVNRAGSCGTPTGNTAGTVAGKTIAGDVVCMCASDSINDNNKACGEAAETATVEFSTEAEIKSHCKTLADACKNQQASEKLTRTALRAFLAAFNVAINTGQGTNTKLAGVL</sequence>
<keyword evidence="5 9" id="KW-0732">Signal</keyword>
<feature type="domain" description="Trypanosome variant surface glycoprotein B-type N-terminal" evidence="10">
    <location>
        <begin position="33"/>
        <end position="306"/>
    </location>
</feature>
<dbReference type="AlphaFoldDB" id="A0A1J0RCE7"/>
<proteinExistence type="predicted"/>
<evidence type="ECO:0000256" key="8">
    <source>
        <dbReference type="ARBA" id="ARBA00023288"/>
    </source>
</evidence>
<dbReference type="GO" id="GO:0005886">
    <property type="term" value="C:plasma membrane"/>
    <property type="evidence" value="ECO:0007669"/>
    <property type="project" value="UniProtKB-SubCell"/>
</dbReference>
<evidence type="ECO:0000259" key="10">
    <source>
        <dbReference type="Pfam" id="PF13206"/>
    </source>
</evidence>
<evidence type="ECO:0000256" key="7">
    <source>
        <dbReference type="ARBA" id="ARBA00023180"/>
    </source>
</evidence>
<keyword evidence="6" id="KW-0472">Membrane</keyword>
<feature type="signal peptide" evidence="9">
    <location>
        <begin position="1"/>
        <end position="33"/>
    </location>
</feature>
<evidence type="ECO:0000256" key="9">
    <source>
        <dbReference type="SAM" id="SignalP"/>
    </source>
</evidence>
<evidence type="ECO:0000256" key="6">
    <source>
        <dbReference type="ARBA" id="ARBA00023136"/>
    </source>
</evidence>
<evidence type="ECO:0000256" key="4">
    <source>
        <dbReference type="ARBA" id="ARBA00022622"/>
    </source>
</evidence>
<dbReference type="GO" id="GO:0098552">
    <property type="term" value="C:side of membrane"/>
    <property type="evidence" value="ECO:0007669"/>
    <property type="project" value="UniProtKB-KW"/>
</dbReference>
<reference evidence="11" key="1">
    <citation type="submission" date="2016-08" db="EMBL/GenBank/DDBJ databases">
        <title>VSG repertoire of Trypanosoma brucei EATRO 1125.</title>
        <authorList>
            <person name="Cross G.A."/>
        </authorList>
    </citation>
    <scope>NUCLEOTIDE SEQUENCE</scope>
    <source>
        <strain evidence="11">EATRO 1125</strain>
    </source>
</reference>
<organism evidence="11">
    <name type="scientific">Trypanosoma brucei</name>
    <dbReference type="NCBI Taxonomy" id="5691"/>
    <lineage>
        <taxon>Eukaryota</taxon>
        <taxon>Discoba</taxon>
        <taxon>Euglenozoa</taxon>
        <taxon>Kinetoplastea</taxon>
        <taxon>Metakinetoplastina</taxon>
        <taxon>Trypanosomatida</taxon>
        <taxon>Trypanosomatidae</taxon>
        <taxon>Trypanosoma</taxon>
    </lineage>
</organism>
<evidence type="ECO:0000256" key="2">
    <source>
        <dbReference type="ARBA" id="ARBA00004609"/>
    </source>
</evidence>
<dbReference type="InterPro" id="IPR025932">
    <property type="entry name" value="Trypano_VSG_B_N_dom"/>
</dbReference>
<name>A0A1J0RCE7_9TRYP</name>
<keyword evidence="8" id="KW-0449">Lipoprotein</keyword>
<keyword evidence="4" id="KW-0336">GPI-anchor</keyword>
<protein>
    <submittedName>
        <fullName evidence="11">Variant surface glycoprotein 1125.5414</fullName>
    </submittedName>
</protein>
<dbReference type="VEuPathDB" id="TriTrypDB:Tb427_000428100"/>
<keyword evidence="3" id="KW-1003">Cell membrane</keyword>
<comment type="subcellular location">
    <subcellularLocation>
        <location evidence="2">Cell membrane</location>
        <topology evidence="2">Lipid-anchor</topology>
        <topology evidence="2">GPI-anchor</topology>
    </subcellularLocation>
</comment>
<dbReference type="Pfam" id="PF13206">
    <property type="entry name" value="VSG_B"/>
    <property type="match status" value="1"/>
</dbReference>
<evidence type="ECO:0000256" key="5">
    <source>
        <dbReference type="ARBA" id="ARBA00022729"/>
    </source>
</evidence>
<feature type="chain" id="PRO_5012836938" evidence="9">
    <location>
        <begin position="34"/>
        <end position="312"/>
    </location>
</feature>
<dbReference type="EMBL" id="KX701544">
    <property type="protein sequence ID" value="APD75500.1"/>
    <property type="molecule type" value="Genomic_DNA"/>
</dbReference>
<keyword evidence="7" id="KW-0325">Glycoprotein</keyword>
<evidence type="ECO:0000313" key="11">
    <source>
        <dbReference type="EMBL" id="APD75500.1"/>
    </source>
</evidence>